<evidence type="ECO:0000256" key="6">
    <source>
        <dbReference type="ARBA" id="ARBA00023242"/>
    </source>
</evidence>
<keyword evidence="11" id="KW-1185">Reference proteome</keyword>
<dbReference type="InterPro" id="IPR007219">
    <property type="entry name" value="XnlR_reg_dom"/>
</dbReference>
<evidence type="ECO:0000256" key="3">
    <source>
        <dbReference type="ARBA" id="ARBA00023015"/>
    </source>
</evidence>
<dbReference type="PANTHER" id="PTHR31845:SF39">
    <property type="entry name" value="TRANSCRIPTION FACTOR PBCR-RELATED"/>
    <property type="match status" value="1"/>
</dbReference>
<name>A0A9Q9AI14_9PEZI</name>
<dbReference type="GO" id="GO:0005634">
    <property type="term" value="C:nucleus"/>
    <property type="evidence" value="ECO:0007669"/>
    <property type="project" value="UniProtKB-SubCell"/>
</dbReference>
<dbReference type="InterPro" id="IPR051089">
    <property type="entry name" value="prtT"/>
</dbReference>
<feature type="domain" description="Zn(2)-C6 fungal-type" evidence="9">
    <location>
        <begin position="12"/>
        <end position="44"/>
    </location>
</feature>
<keyword evidence="2" id="KW-0479">Metal-binding</keyword>
<keyword evidence="7" id="KW-0175">Coiled coil</keyword>
<dbReference type="Pfam" id="PF04082">
    <property type="entry name" value="Fungal_trans"/>
    <property type="match status" value="1"/>
</dbReference>
<evidence type="ECO:0000256" key="7">
    <source>
        <dbReference type="SAM" id="Coils"/>
    </source>
</evidence>
<evidence type="ECO:0000256" key="8">
    <source>
        <dbReference type="SAM" id="MobiDB-lite"/>
    </source>
</evidence>
<organism evidence="10 11">
    <name type="scientific">Septoria linicola</name>
    <dbReference type="NCBI Taxonomy" id="215465"/>
    <lineage>
        <taxon>Eukaryota</taxon>
        <taxon>Fungi</taxon>
        <taxon>Dikarya</taxon>
        <taxon>Ascomycota</taxon>
        <taxon>Pezizomycotina</taxon>
        <taxon>Dothideomycetes</taxon>
        <taxon>Dothideomycetidae</taxon>
        <taxon>Mycosphaerellales</taxon>
        <taxon>Mycosphaerellaceae</taxon>
        <taxon>Septoria</taxon>
    </lineage>
</organism>
<gene>
    <name evidence="10" type="ORF">Slin15195_G006070</name>
</gene>
<dbReference type="InterPro" id="IPR036864">
    <property type="entry name" value="Zn2-C6_fun-type_DNA-bd_sf"/>
</dbReference>
<evidence type="ECO:0000256" key="4">
    <source>
        <dbReference type="ARBA" id="ARBA00023125"/>
    </source>
</evidence>
<feature type="compositionally biased region" description="Basic and acidic residues" evidence="8">
    <location>
        <begin position="286"/>
        <end position="297"/>
    </location>
</feature>
<dbReference type="Proteomes" id="UP001056384">
    <property type="component" value="Chromosome 1"/>
</dbReference>
<dbReference type="AlphaFoldDB" id="A0A9Q9AI14"/>
<dbReference type="InterPro" id="IPR001138">
    <property type="entry name" value="Zn2Cys6_DnaBD"/>
</dbReference>
<dbReference type="CDD" id="cd12148">
    <property type="entry name" value="fungal_TF_MHR"/>
    <property type="match status" value="1"/>
</dbReference>
<comment type="subcellular location">
    <subcellularLocation>
        <location evidence="1">Nucleus</location>
    </subcellularLocation>
</comment>
<dbReference type="PROSITE" id="PS50048">
    <property type="entry name" value="ZN2_CY6_FUNGAL_2"/>
    <property type="match status" value="1"/>
</dbReference>
<dbReference type="SUPFAM" id="SSF57701">
    <property type="entry name" value="Zn2/Cys6 DNA-binding domain"/>
    <property type="match status" value="1"/>
</dbReference>
<dbReference type="CDD" id="cd00067">
    <property type="entry name" value="GAL4"/>
    <property type="match status" value="1"/>
</dbReference>
<dbReference type="GO" id="GO:0000981">
    <property type="term" value="F:DNA-binding transcription factor activity, RNA polymerase II-specific"/>
    <property type="evidence" value="ECO:0007669"/>
    <property type="project" value="InterPro"/>
</dbReference>
<dbReference type="SMART" id="SM00066">
    <property type="entry name" value="GAL4"/>
    <property type="match status" value="1"/>
</dbReference>
<dbReference type="PANTHER" id="PTHR31845">
    <property type="entry name" value="FINGER DOMAIN PROTEIN, PUTATIVE-RELATED"/>
    <property type="match status" value="1"/>
</dbReference>
<keyword evidence="4" id="KW-0238">DNA-binding</keyword>
<dbReference type="EMBL" id="CP099418">
    <property type="protein sequence ID" value="USW47288.1"/>
    <property type="molecule type" value="Genomic_DNA"/>
</dbReference>
<dbReference type="Pfam" id="PF00172">
    <property type="entry name" value="Zn_clus"/>
    <property type="match status" value="1"/>
</dbReference>
<evidence type="ECO:0000256" key="5">
    <source>
        <dbReference type="ARBA" id="ARBA00023163"/>
    </source>
</evidence>
<proteinExistence type="predicted"/>
<feature type="region of interest" description="Disordered" evidence="8">
    <location>
        <begin position="108"/>
        <end position="142"/>
    </location>
</feature>
<dbReference type="GO" id="GO:0000976">
    <property type="term" value="F:transcription cis-regulatory region binding"/>
    <property type="evidence" value="ECO:0007669"/>
    <property type="project" value="TreeGrafter"/>
</dbReference>
<dbReference type="GO" id="GO:0008270">
    <property type="term" value="F:zinc ion binding"/>
    <property type="evidence" value="ECO:0007669"/>
    <property type="project" value="InterPro"/>
</dbReference>
<protein>
    <recommendedName>
        <fullName evidence="9">Zn(2)-C6 fungal-type domain-containing protein</fullName>
    </recommendedName>
</protein>
<keyword evidence="5" id="KW-0804">Transcription</keyword>
<feature type="compositionally biased region" description="Basic and acidic residues" evidence="8">
    <location>
        <begin position="108"/>
        <end position="118"/>
    </location>
</feature>
<feature type="region of interest" description="Disordered" evidence="8">
    <location>
        <begin position="638"/>
        <end position="674"/>
    </location>
</feature>
<feature type="compositionally biased region" description="Polar residues" evidence="8">
    <location>
        <begin position="640"/>
        <end position="661"/>
    </location>
</feature>
<evidence type="ECO:0000313" key="10">
    <source>
        <dbReference type="EMBL" id="USW47288.1"/>
    </source>
</evidence>
<feature type="coiled-coil region" evidence="7">
    <location>
        <begin position="53"/>
        <end position="80"/>
    </location>
</feature>
<dbReference type="GO" id="GO:0006351">
    <property type="term" value="P:DNA-templated transcription"/>
    <property type="evidence" value="ECO:0007669"/>
    <property type="project" value="InterPro"/>
</dbReference>
<dbReference type="Gene3D" id="4.10.240.10">
    <property type="entry name" value="Zn(2)-C6 fungal-type DNA-binding domain"/>
    <property type="match status" value="1"/>
</dbReference>
<feature type="region of interest" description="Disordered" evidence="8">
    <location>
        <begin position="286"/>
        <end position="307"/>
    </location>
</feature>
<evidence type="ECO:0000259" key="9">
    <source>
        <dbReference type="PROSITE" id="PS50048"/>
    </source>
</evidence>
<evidence type="ECO:0000313" key="11">
    <source>
        <dbReference type="Proteomes" id="UP001056384"/>
    </source>
</evidence>
<accession>A0A9Q9AI14</accession>
<keyword evidence="6" id="KW-0539">Nucleus</keyword>
<sequence length="776" mass="86114">MEAVAEIPPHRACQHCRGQKVRCIPSENPDVCQRCMRVGRPCVFAPVVKRRQRKRTDTRVAELEREMRQMRSQLQKKEVEIQRAATPASQALAVQNLWHKDENPARLATARDETRDATKPVGTAKQHRGSAPSSWPAALPDKPFEESRDAIDKGLLTMDTARQLFETYKTELFRHYPLVHVSPLTTADEMRREKPTLFLAIIAAASAKENPELSATLDKEVLQSYALRSLVLSQKTIELVQALILSAAWYYPPQRFGQLKYYEYVCMAVSMSMDIGIGSHASPRHDFATRSSHKDRAAAQPSALHPAEDFRNPDLSMSIRQLPSSAGTATVEARRTFLACYIISVGVSMSLKRPNIIRVSSYLRECLDYLETAPNTPDTDAQLVAWGRLVIIAEEISIAFRYGDPGDTVTIADLQTQMMLKDFQARLTAWDQSVPRTCRGTGALRIMYHTARLYLFEVALHVDHSPEDFKAPYQMGVLQTVAYASAVPTKVLAEAVAECVSGAHAILEAFLEVDAESLRAFPVFSFVRISFAAFILAKLSLSTASPNSRLAQVLDQSCLQVEHYMNRAILHVRNVVGTTKGRVPSIFLALLFKLRQWCLHPMSLMESRSHTPEENVFDDVVREPDLTHRIKNEEARIIEQLSSDESSPQTIGSGNSSTNVQAPPPVVGQPSPLAGGLTAMQNMHSGLQNVQNELSHVWNLGTLPTYPDNIPASRQQLGLNHTAGSMALDNNLFAFLGDATTFPEGGLTGLDAWGDITQDLASMSNVDLMNWQFPSG</sequence>
<reference evidence="10" key="1">
    <citation type="submission" date="2022-06" db="EMBL/GenBank/DDBJ databases">
        <title>Complete genome sequences of two strains of the flax pathogen Septoria linicola.</title>
        <authorList>
            <person name="Lapalu N."/>
            <person name="Simon A."/>
            <person name="Demenou B."/>
            <person name="Paumier D."/>
            <person name="Guillot M.-P."/>
            <person name="Gout L."/>
            <person name="Valade R."/>
        </authorList>
    </citation>
    <scope>NUCLEOTIDE SEQUENCE</scope>
    <source>
        <strain evidence="10">SE15195</strain>
    </source>
</reference>
<dbReference type="PROSITE" id="PS00463">
    <property type="entry name" value="ZN2_CY6_FUNGAL_1"/>
    <property type="match status" value="1"/>
</dbReference>
<evidence type="ECO:0000256" key="1">
    <source>
        <dbReference type="ARBA" id="ARBA00004123"/>
    </source>
</evidence>
<keyword evidence="3" id="KW-0805">Transcription regulation</keyword>
<evidence type="ECO:0000256" key="2">
    <source>
        <dbReference type="ARBA" id="ARBA00022723"/>
    </source>
</evidence>